<feature type="region of interest" description="Disordered" evidence="3">
    <location>
        <begin position="44"/>
        <end position="130"/>
    </location>
</feature>
<organism evidence="4 5">
    <name type="scientific">Pocillopora meandrina</name>
    <dbReference type="NCBI Taxonomy" id="46732"/>
    <lineage>
        <taxon>Eukaryota</taxon>
        <taxon>Metazoa</taxon>
        <taxon>Cnidaria</taxon>
        <taxon>Anthozoa</taxon>
        <taxon>Hexacorallia</taxon>
        <taxon>Scleractinia</taxon>
        <taxon>Astrocoeniina</taxon>
        <taxon>Pocilloporidae</taxon>
        <taxon>Pocillopora</taxon>
    </lineage>
</organism>
<dbReference type="InterPro" id="IPR002110">
    <property type="entry name" value="Ankyrin_rpt"/>
</dbReference>
<feature type="repeat" description="ANK" evidence="1">
    <location>
        <begin position="210"/>
        <end position="233"/>
    </location>
</feature>
<keyword evidence="2" id="KW-0175">Coiled coil</keyword>
<dbReference type="InterPro" id="IPR042335">
    <property type="entry name" value="ANKRD53"/>
</dbReference>
<evidence type="ECO:0000256" key="2">
    <source>
        <dbReference type="SAM" id="Coils"/>
    </source>
</evidence>
<feature type="compositionally biased region" description="Basic and acidic residues" evidence="3">
    <location>
        <begin position="44"/>
        <end position="59"/>
    </location>
</feature>
<feature type="repeat" description="ANK" evidence="1">
    <location>
        <begin position="281"/>
        <end position="313"/>
    </location>
</feature>
<evidence type="ECO:0008006" key="6">
    <source>
        <dbReference type="Google" id="ProtNLM"/>
    </source>
</evidence>
<dbReference type="PROSITE" id="PS50297">
    <property type="entry name" value="ANK_REP_REGION"/>
    <property type="match status" value="3"/>
</dbReference>
<keyword evidence="1" id="KW-0040">ANK repeat</keyword>
<dbReference type="PANTHER" id="PTHR24160">
    <property type="entry name" value="ANKYRIN REPEAT DOMAIN-CONTAINING PROTEIN 53"/>
    <property type="match status" value="1"/>
</dbReference>
<dbReference type="GO" id="GO:0007080">
    <property type="term" value="P:mitotic metaphase chromosome alignment"/>
    <property type="evidence" value="ECO:0007669"/>
    <property type="project" value="TreeGrafter"/>
</dbReference>
<dbReference type="GO" id="GO:1902412">
    <property type="term" value="P:regulation of mitotic cytokinesis"/>
    <property type="evidence" value="ECO:0007669"/>
    <property type="project" value="InterPro"/>
</dbReference>
<dbReference type="SUPFAM" id="SSF48403">
    <property type="entry name" value="Ankyrin repeat"/>
    <property type="match status" value="1"/>
</dbReference>
<dbReference type="PANTHER" id="PTHR24160:SF1">
    <property type="entry name" value="ANKYRIN REPEAT DOMAIN-CONTAINING PROTEIN 53"/>
    <property type="match status" value="1"/>
</dbReference>
<dbReference type="InterPro" id="IPR036770">
    <property type="entry name" value="Ankyrin_rpt-contain_sf"/>
</dbReference>
<dbReference type="GO" id="GO:0000922">
    <property type="term" value="C:spindle pole"/>
    <property type="evidence" value="ECO:0007669"/>
    <property type="project" value="TreeGrafter"/>
</dbReference>
<dbReference type="SMART" id="SM00248">
    <property type="entry name" value="ANK"/>
    <property type="match status" value="4"/>
</dbReference>
<keyword evidence="5" id="KW-1185">Reference proteome</keyword>
<evidence type="ECO:0000313" key="5">
    <source>
        <dbReference type="Proteomes" id="UP001159428"/>
    </source>
</evidence>
<protein>
    <recommendedName>
        <fullName evidence="6">Ankyrin repeat domain-containing protein 53</fullName>
    </recommendedName>
</protein>
<dbReference type="Gene3D" id="1.25.40.20">
    <property type="entry name" value="Ankyrin repeat-containing domain"/>
    <property type="match status" value="1"/>
</dbReference>
<feature type="repeat" description="ANK" evidence="1">
    <location>
        <begin position="244"/>
        <end position="280"/>
    </location>
</feature>
<evidence type="ECO:0000256" key="3">
    <source>
        <dbReference type="SAM" id="MobiDB-lite"/>
    </source>
</evidence>
<dbReference type="PROSITE" id="PS50088">
    <property type="entry name" value="ANK_REPEAT"/>
    <property type="match status" value="3"/>
</dbReference>
<feature type="compositionally biased region" description="Polar residues" evidence="3">
    <location>
        <begin position="83"/>
        <end position="95"/>
    </location>
</feature>
<evidence type="ECO:0000313" key="4">
    <source>
        <dbReference type="EMBL" id="CAH3156518.1"/>
    </source>
</evidence>
<dbReference type="Proteomes" id="UP001159428">
    <property type="component" value="Unassembled WGS sequence"/>
</dbReference>
<sequence length="498" mass="56652">MNPMEYTPGLIPIEWEAWIRGKRERPPTHEELIAEQRRVKTLQERAKQVEEKDKERQALEQETSQAAAQIGHASAPLYESLDNRTQPISTGTTFQPGEWIPESDPNESSSGKEGGETFEPQSWVPPGDKSPQRLATKFPFFKMAVHRGYNMTEMKYKPSDTVIRRRRRQSLKIQKNIDDDVLMASAIGDVTWLQQSLYDTRKAYSVSIEHGLAPIHLAAQNGQLECLKVMIERYKVDVNFQSASGWTPLHLAINKSTKKRGLRCVQYLLGKGADPSRPTKAGITPVHQAASEGHVKCLQELIKSGATINAVDGNGHTPMSLARVWGQRECARILANQQWYLDKQQYLKEKLEREQKAKQIEEELQRLSLIHLAEGKHESQLAYQRWLTEKGIPDIGTMYGPLSSEERKTAEEIRATQSLRPTPAPVLTESSIVVRSKTEYDNFDGAPLFTSSRPTDHHDHDFDRKLELIPLERISASKRRKGQRTEGLRPNRSRTVVR</sequence>
<dbReference type="AlphaFoldDB" id="A0AAU9XU60"/>
<accession>A0AAU9XU60</accession>
<evidence type="ECO:0000256" key="1">
    <source>
        <dbReference type="PROSITE-ProRule" id="PRU00023"/>
    </source>
</evidence>
<feature type="coiled-coil region" evidence="2">
    <location>
        <begin position="341"/>
        <end position="370"/>
    </location>
</feature>
<comment type="caution">
    <text evidence="4">The sequence shown here is derived from an EMBL/GenBank/DDBJ whole genome shotgun (WGS) entry which is preliminary data.</text>
</comment>
<name>A0AAU9XU60_9CNID</name>
<feature type="region of interest" description="Disordered" evidence="3">
    <location>
        <begin position="473"/>
        <end position="498"/>
    </location>
</feature>
<dbReference type="Pfam" id="PF13857">
    <property type="entry name" value="Ank_5"/>
    <property type="match status" value="1"/>
</dbReference>
<dbReference type="EMBL" id="CALNXJ010000061">
    <property type="protein sequence ID" value="CAH3156518.1"/>
    <property type="molecule type" value="Genomic_DNA"/>
</dbReference>
<dbReference type="GO" id="GO:0060236">
    <property type="term" value="P:regulation of mitotic spindle organization"/>
    <property type="evidence" value="ECO:0007669"/>
    <property type="project" value="TreeGrafter"/>
</dbReference>
<gene>
    <name evidence="4" type="ORF">PMEA_00029532</name>
</gene>
<dbReference type="GO" id="GO:0031116">
    <property type="term" value="P:positive regulation of microtubule polymerization"/>
    <property type="evidence" value="ECO:0007669"/>
    <property type="project" value="TreeGrafter"/>
</dbReference>
<reference evidence="4 5" key="1">
    <citation type="submission" date="2022-05" db="EMBL/GenBank/DDBJ databases">
        <authorList>
            <consortium name="Genoscope - CEA"/>
            <person name="William W."/>
        </authorList>
    </citation>
    <scope>NUCLEOTIDE SEQUENCE [LARGE SCALE GENOMIC DNA]</scope>
</reference>
<dbReference type="Pfam" id="PF12796">
    <property type="entry name" value="Ank_2"/>
    <property type="match status" value="1"/>
</dbReference>
<proteinExistence type="predicted"/>